<evidence type="ECO:0000313" key="8">
    <source>
        <dbReference type="EMBL" id="SON49410.1"/>
    </source>
</evidence>
<dbReference type="AlphaFoldDB" id="A0A2N8ZBX3"/>
<dbReference type="KEGG" id="vta:A1431"/>
<gene>
    <name evidence="6" type="primary">lptE</name>
    <name evidence="8" type="ORF">VTAP4600_A1431</name>
</gene>
<dbReference type="PROSITE" id="PS51257">
    <property type="entry name" value="PROKAR_LIPOPROTEIN"/>
    <property type="match status" value="1"/>
</dbReference>
<comment type="similarity">
    <text evidence="6">Belongs to the LptE lipoprotein family.</text>
</comment>
<proteinExistence type="inferred from homology"/>
<accession>A0A2N8ZBX3</accession>
<keyword evidence="5 6" id="KW-0449">Lipoprotein</keyword>
<comment type="subcellular location">
    <subcellularLocation>
        <location evidence="6">Cell outer membrane</location>
        <topology evidence="6">Lipid-anchor</topology>
    </subcellularLocation>
</comment>
<keyword evidence="3 6" id="KW-0564">Palmitate</keyword>
<evidence type="ECO:0000256" key="1">
    <source>
        <dbReference type="ARBA" id="ARBA00022729"/>
    </source>
</evidence>
<dbReference type="HAMAP" id="MF_01186">
    <property type="entry name" value="LPS_assembly_LptE"/>
    <property type="match status" value="1"/>
</dbReference>
<keyword evidence="4 6" id="KW-0998">Cell outer membrane</keyword>
<dbReference type="RefSeq" id="WP_102522078.1">
    <property type="nucleotide sequence ID" value="NZ_LT960611.1"/>
</dbReference>
<evidence type="ECO:0000256" key="3">
    <source>
        <dbReference type="ARBA" id="ARBA00023139"/>
    </source>
</evidence>
<keyword evidence="2 6" id="KW-0472">Membrane</keyword>
<evidence type="ECO:0000256" key="4">
    <source>
        <dbReference type="ARBA" id="ARBA00023237"/>
    </source>
</evidence>
<dbReference type="PANTHER" id="PTHR38098:SF1">
    <property type="entry name" value="LPS-ASSEMBLY LIPOPROTEIN LPTE"/>
    <property type="match status" value="1"/>
</dbReference>
<keyword evidence="9" id="KW-1185">Reference proteome</keyword>
<comment type="subunit">
    <text evidence="6">Component of the lipopolysaccharide transport and assembly complex. Interacts with LptD.</text>
</comment>
<evidence type="ECO:0000256" key="5">
    <source>
        <dbReference type="ARBA" id="ARBA00023288"/>
    </source>
</evidence>
<reference evidence="8 9" key="1">
    <citation type="submission" date="2017-10" db="EMBL/GenBank/DDBJ databases">
        <authorList>
            <person name="Banno H."/>
            <person name="Chua N.-H."/>
        </authorList>
    </citation>
    <scope>NUCLEOTIDE SEQUENCE [LARGE SCALE GENOMIC DNA]</scope>
    <source>
        <strain evidence="8">Vibrio tapetis CECT4600</strain>
    </source>
</reference>
<evidence type="ECO:0000256" key="7">
    <source>
        <dbReference type="SAM" id="Coils"/>
    </source>
</evidence>
<sequence>MNRLFISPSVRLFIVASLAVLTTACGFNFRGTYLLPDEVSRLSFTSYDSYSALTRYVRTELHMNGVDMVSPSENTPNLHLISGSSEERTLSLYQNSRAAEYELTYTATFRVTIPDVGAQTYSTTVNRSYLDNPLTALAKSEEKEMILDEMEKLAARQILRQMARLKAALEKEEQLIDEGVSQSTETKLEESQ</sequence>
<dbReference type="Gene3D" id="3.30.160.150">
    <property type="entry name" value="Lipoprotein like domain"/>
    <property type="match status" value="1"/>
</dbReference>
<comment type="function">
    <text evidence="6">Together with LptD, is involved in the assembly of lipopolysaccharide (LPS) at the surface of the outer membrane. Required for the proper assembly of LptD. Binds LPS and may serve as the LPS recognition site at the outer membrane.</text>
</comment>
<dbReference type="GO" id="GO:1990351">
    <property type="term" value="C:transporter complex"/>
    <property type="evidence" value="ECO:0007669"/>
    <property type="project" value="TreeGrafter"/>
</dbReference>
<evidence type="ECO:0000256" key="6">
    <source>
        <dbReference type="HAMAP-Rule" id="MF_01186"/>
    </source>
</evidence>
<protein>
    <recommendedName>
        <fullName evidence="6">LPS-assembly lipoprotein LptE</fullName>
    </recommendedName>
</protein>
<dbReference type="EMBL" id="LT960611">
    <property type="protein sequence ID" value="SON49410.1"/>
    <property type="molecule type" value="Genomic_DNA"/>
</dbReference>
<dbReference type="OrthoDB" id="5801564at2"/>
<evidence type="ECO:0000256" key="2">
    <source>
        <dbReference type="ARBA" id="ARBA00023136"/>
    </source>
</evidence>
<dbReference type="GO" id="GO:0001530">
    <property type="term" value="F:lipopolysaccharide binding"/>
    <property type="evidence" value="ECO:0007669"/>
    <property type="project" value="TreeGrafter"/>
</dbReference>
<dbReference type="GO" id="GO:0015920">
    <property type="term" value="P:lipopolysaccharide transport"/>
    <property type="evidence" value="ECO:0007669"/>
    <property type="project" value="TreeGrafter"/>
</dbReference>
<organism evidence="8 9">
    <name type="scientific">Vibrio tapetis subsp. tapetis</name>
    <dbReference type="NCBI Taxonomy" id="1671868"/>
    <lineage>
        <taxon>Bacteria</taxon>
        <taxon>Pseudomonadati</taxon>
        <taxon>Pseudomonadota</taxon>
        <taxon>Gammaproteobacteria</taxon>
        <taxon>Vibrionales</taxon>
        <taxon>Vibrionaceae</taxon>
        <taxon>Vibrio</taxon>
    </lineage>
</organism>
<dbReference type="Pfam" id="PF04390">
    <property type="entry name" value="LptE"/>
    <property type="match status" value="1"/>
</dbReference>
<dbReference type="GO" id="GO:0009279">
    <property type="term" value="C:cell outer membrane"/>
    <property type="evidence" value="ECO:0007669"/>
    <property type="project" value="UniProtKB-SubCell"/>
</dbReference>
<keyword evidence="1 6" id="KW-0732">Signal</keyword>
<dbReference type="InterPro" id="IPR007485">
    <property type="entry name" value="LPS_assembly_LptE"/>
</dbReference>
<dbReference type="Proteomes" id="UP000235828">
    <property type="component" value="Chromosome A"/>
</dbReference>
<evidence type="ECO:0000313" key="9">
    <source>
        <dbReference type="Proteomes" id="UP000235828"/>
    </source>
</evidence>
<feature type="coiled-coil region" evidence="7">
    <location>
        <begin position="155"/>
        <end position="182"/>
    </location>
</feature>
<dbReference type="PANTHER" id="PTHR38098">
    <property type="entry name" value="LPS-ASSEMBLY LIPOPROTEIN LPTE"/>
    <property type="match status" value="1"/>
</dbReference>
<dbReference type="GO" id="GO:0043165">
    <property type="term" value="P:Gram-negative-bacterium-type cell outer membrane assembly"/>
    <property type="evidence" value="ECO:0007669"/>
    <property type="project" value="UniProtKB-UniRule"/>
</dbReference>
<name>A0A2N8ZBX3_9VIBR</name>
<keyword evidence="7" id="KW-0175">Coiled coil</keyword>